<proteinExistence type="predicted"/>
<dbReference type="EMBL" id="JABXBU010000015">
    <property type="protein sequence ID" value="KAF8787671.1"/>
    <property type="molecule type" value="Genomic_DNA"/>
</dbReference>
<organism evidence="2 3">
    <name type="scientific">Argiope bruennichi</name>
    <name type="common">Wasp spider</name>
    <name type="synonym">Aranea bruennichi</name>
    <dbReference type="NCBI Taxonomy" id="94029"/>
    <lineage>
        <taxon>Eukaryota</taxon>
        <taxon>Metazoa</taxon>
        <taxon>Ecdysozoa</taxon>
        <taxon>Arthropoda</taxon>
        <taxon>Chelicerata</taxon>
        <taxon>Arachnida</taxon>
        <taxon>Araneae</taxon>
        <taxon>Araneomorphae</taxon>
        <taxon>Entelegynae</taxon>
        <taxon>Araneoidea</taxon>
        <taxon>Araneidae</taxon>
        <taxon>Argiope</taxon>
    </lineage>
</organism>
<evidence type="ECO:0000313" key="3">
    <source>
        <dbReference type="Proteomes" id="UP000807504"/>
    </source>
</evidence>
<accession>A0A8T0F9W5</accession>
<reference evidence="2" key="1">
    <citation type="journal article" date="2020" name="bioRxiv">
        <title>Chromosome-level reference genome of the European wasp spider Argiope bruennichi: a resource for studies on range expansion and evolutionary adaptation.</title>
        <authorList>
            <person name="Sheffer M.M."/>
            <person name="Hoppe A."/>
            <person name="Krehenwinkel H."/>
            <person name="Uhl G."/>
            <person name="Kuss A.W."/>
            <person name="Jensen L."/>
            <person name="Jensen C."/>
            <person name="Gillespie R.G."/>
            <person name="Hoff K.J."/>
            <person name="Prost S."/>
        </authorList>
    </citation>
    <scope>NUCLEOTIDE SEQUENCE</scope>
</reference>
<protein>
    <submittedName>
        <fullName evidence="2">Uncharacterized protein</fullName>
    </submittedName>
</protein>
<reference evidence="2" key="2">
    <citation type="submission" date="2020-06" db="EMBL/GenBank/DDBJ databases">
        <authorList>
            <person name="Sheffer M."/>
        </authorList>
    </citation>
    <scope>NUCLEOTIDE SEQUENCE</scope>
</reference>
<sequence length="72" mass="7764">MRNKIERPLTIGPSPFPPTSPRSCFFCNVPRCLGGPTCKDFGSVFATTVAGEAALKNLLTFVDFLMASVQVL</sequence>
<evidence type="ECO:0000256" key="1">
    <source>
        <dbReference type="SAM" id="MobiDB-lite"/>
    </source>
</evidence>
<gene>
    <name evidence="2" type="ORF">HNY73_009246</name>
</gene>
<keyword evidence="3" id="KW-1185">Reference proteome</keyword>
<comment type="caution">
    <text evidence="2">The sequence shown here is derived from an EMBL/GenBank/DDBJ whole genome shotgun (WGS) entry which is preliminary data.</text>
</comment>
<feature type="region of interest" description="Disordered" evidence="1">
    <location>
        <begin position="1"/>
        <end position="20"/>
    </location>
</feature>
<name>A0A8T0F9W5_ARGBR</name>
<dbReference type="Proteomes" id="UP000807504">
    <property type="component" value="Unassembled WGS sequence"/>
</dbReference>
<dbReference type="AlphaFoldDB" id="A0A8T0F9W5"/>
<evidence type="ECO:0000313" key="2">
    <source>
        <dbReference type="EMBL" id="KAF8787671.1"/>
    </source>
</evidence>